<name>A0A5B7A2U5_DAVIN</name>
<dbReference type="PROSITE" id="PS50878">
    <property type="entry name" value="RT_POL"/>
    <property type="match status" value="1"/>
</dbReference>
<gene>
    <name evidence="2" type="ORF">Din_020400</name>
</gene>
<keyword evidence="2" id="KW-0808">Transferase</keyword>
<feature type="domain" description="Reverse transcriptase" evidence="1">
    <location>
        <begin position="1"/>
        <end position="131"/>
    </location>
</feature>
<reference evidence="2" key="1">
    <citation type="submission" date="2019-08" db="EMBL/GenBank/DDBJ databases">
        <title>Reference gene set and small RNA set construction with multiple tissues from Davidia involucrata Baill.</title>
        <authorList>
            <person name="Yang H."/>
            <person name="Zhou C."/>
            <person name="Li G."/>
            <person name="Wang J."/>
            <person name="Gao P."/>
            <person name="Wang M."/>
            <person name="Wang R."/>
            <person name="Zhao Y."/>
        </authorList>
    </citation>
    <scope>NUCLEOTIDE SEQUENCE</scope>
    <source>
        <tissue evidence="2">Mixed with DoveR01_LX</tissue>
    </source>
</reference>
<dbReference type="Gene3D" id="3.30.70.270">
    <property type="match status" value="1"/>
</dbReference>
<organism evidence="2">
    <name type="scientific">Davidia involucrata</name>
    <name type="common">Dove tree</name>
    <dbReference type="NCBI Taxonomy" id="16924"/>
    <lineage>
        <taxon>Eukaryota</taxon>
        <taxon>Viridiplantae</taxon>
        <taxon>Streptophyta</taxon>
        <taxon>Embryophyta</taxon>
        <taxon>Tracheophyta</taxon>
        <taxon>Spermatophyta</taxon>
        <taxon>Magnoliopsida</taxon>
        <taxon>eudicotyledons</taxon>
        <taxon>Gunneridae</taxon>
        <taxon>Pentapetalae</taxon>
        <taxon>asterids</taxon>
        <taxon>Cornales</taxon>
        <taxon>Nyssaceae</taxon>
        <taxon>Davidia</taxon>
    </lineage>
</organism>
<dbReference type="AlphaFoldDB" id="A0A5B7A2U5"/>
<dbReference type="InterPro" id="IPR043128">
    <property type="entry name" value="Rev_trsase/Diguanyl_cyclase"/>
</dbReference>
<evidence type="ECO:0000313" key="2">
    <source>
        <dbReference type="EMBL" id="MPA50959.1"/>
    </source>
</evidence>
<dbReference type="InterPro" id="IPR000477">
    <property type="entry name" value="RT_dom"/>
</dbReference>
<dbReference type="GO" id="GO:0003964">
    <property type="term" value="F:RNA-directed DNA polymerase activity"/>
    <property type="evidence" value="ECO:0007669"/>
    <property type="project" value="UniProtKB-KW"/>
</dbReference>
<keyword evidence="2" id="KW-0548">Nucleotidyltransferase</keyword>
<proteinExistence type="predicted"/>
<accession>A0A5B7A2U5</accession>
<dbReference type="EMBL" id="GHES01020400">
    <property type="protein sequence ID" value="MPA50959.1"/>
    <property type="molecule type" value="Transcribed_RNA"/>
</dbReference>
<evidence type="ECO:0000259" key="1">
    <source>
        <dbReference type="PROSITE" id="PS50878"/>
    </source>
</evidence>
<dbReference type="Pfam" id="PF00078">
    <property type="entry name" value="RVT_1"/>
    <property type="match status" value="1"/>
</dbReference>
<keyword evidence="2" id="KW-0695">RNA-directed DNA polymerase</keyword>
<sequence length="131" mass="15351">MIKDMYDRTVTITRTTVGETSEFSITVGLHLWSALSPYLFALVMDELTKHIQDEVPWCMFFADDIVLIDETKTTLNAKLEVWREALELRGFKISSMKIEYIECDFSKIRNTNGDIVKIENQEIMKSEKFHY</sequence>
<protein>
    <submittedName>
        <fullName evidence="2">Putative reverse transcriptase family member</fullName>
    </submittedName>
</protein>